<evidence type="ECO:0000256" key="3">
    <source>
        <dbReference type="ARBA" id="ARBA00022737"/>
    </source>
</evidence>
<dbReference type="Proteomes" id="UP001370100">
    <property type="component" value="Unassembled WGS sequence"/>
</dbReference>
<dbReference type="PANTHER" id="PTHR22998:SF1">
    <property type="entry name" value="NAD(+) HYDROLASE SARM1"/>
    <property type="match status" value="1"/>
</dbReference>
<evidence type="ECO:0000313" key="7">
    <source>
        <dbReference type="Proteomes" id="UP001370100"/>
    </source>
</evidence>
<name>A0ABU8NCK0_9PSEU</name>
<feature type="region of interest" description="Disordered" evidence="4">
    <location>
        <begin position="145"/>
        <end position="172"/>
    </location>
</feature>
<dbReference type="EMBL" id="JBBEGL010000010">
    <property type="protein sequence ID" value="MEJ2890135.1"/>
    <property type="molecule type" value="Genomic_DNA"/>
</dbReference>
<comment type="subcellular location">
    <subcellularLocation>
        <location evidence="1">Cytoplasm</location>
    </subcellularLocation>
</comment>
<evidence type="ECO:0000313" key="6">
    <source>
        <dbReference type="EMBL" id="MEJ2890135.1"/>
    </source>
</evidence>
<sequence length="380" mass="39621">MFISYRRATSWPLALLIRNTLEGRGYDVFVDVAHLGRGNFRERVLREIDDRAHVVVVLQPATVFDAARSESDWMQLEIAHAFSVGRNVVPAMELGFRFDINGPLPSGIAGLAHMNGVEFPPGYFDAAMERLADTFLAPLTTSAVDADTSSSPLEEDAPQARPAASDQDARGVSRAAVPPVGIDLLARLGTSVVDARRGVARLHPEVIGALGLEYWDAIRVTGARSTVALVGPAPQPSAPGTAILDETAMVNAGVVDGSTVGISAAPVVAARSVELAGSRLAVKALPPETLRAALIGKVLLPGDTLSLLPQDVAPVPGADAAGARRELAAALGGTWTTELVTVTAAQAPPDADPFSALVVAPTTTVRWRDGASTSGPGRYP</sequence>
<dbReference type="SUPFAM" id="SSF52200">
    <property type="entry name" value="Toll/Interleukin receptor TIR domain"/>
    <property type="match status" value="1"/>
</dbReference>
<reference evidence="6 7" key="1">
    <citation type="submission" date="2024-03" db="EMBL/GenBank/DDBJ databases">
        <title>Actinomycetospora sp. OC33-EN06, a novel actinomycete isolated from wild orchid (Aerides multiflora).</title>
        <authorList>
            <person name="Suriyachadkun C."/>
        </authorList>
    </citation>
    <scope>NUCLEOTIDE SEQUENCE [LARGE SCALE GENOMIC DNA]</scope>
    <source>
        <strain evidence="6 7">OC33-EN06</strain>
    </source>
</reference>
<dbReference type="SUPFAM" id="SSF50692">
    <property type="entry name" value="ADC-like"/>
    <property type="match status" value="1"/>
</dbReference>
<dbReference type="Pfam" id="PF02359">
    <property type="entry name" value="CDC48_N"/>
    <property type="match status" value="1"/>
</dbReference>
<dbReference type="RefSeq" id="WP_337718336.1">
    <property type="nucleotide sequence ID" value="NZ_JBBEGL010000010.1"/>
</dbReference>
<gene>
    <name evidence="6" type="ORF">WCD41_26990</name>
</gene>
<evidence type="ECO:0000256" key="4">
    <source>
        <dbReference type="SAM" id="MobiDB-lite"/>
    </source>
</evidence>
<dbReference type="PANTHER" id="PTHR22998">
    <property type="entry name" value="SARM1"/>
    <property type="match status" value="1"/>
</dbReference>
<dbReference type="InterPro" id="IPR009010">
    <property type="entry name" value="Asp_de-COase-like_dom_sf"/>
</dbReference>
<keyword evidence="2" id="KW-0963">Cytoplasm</keyword>
<evidence type="ECO:0000259" key="5">
    <source>
        <dbReference type="SMART" id="SM01073"/>
    </source>
</evidence>
<dbReference type="Pfam" id="PF13676">
    <property type="entry name" value="TIR_2"/>
    <property type="match status" value="1"/>
</dbReference>
<keyword evidence="3" id="KW-0677">Repeat</keyword>
<dbReference type="InterPro" id="IPR000157">
    <property type="entry name" value="TIR_dom"/>
</dbReference>
<dbReference type="SMART" id="SM01073">
    <property type="entry name" value="CDC48_N"/>
    <property type="match status" value="1"/>
</dbReference>
<accession>A0ABU8NCK0</accession>
<dbReference type="InterPro" id="IPR039184">
    <property type="entry name" value="SARM1"/>
</dbReference>
<dbReference type="InterPro" id="IPR035897">
    <property type="entry name" value="Toll_tir_struct_dom_sf"/>
</dbReference>
<organism evidence="6 7">
    <name type="scientific">Actinomycetospora aeridis</name>
    <dbReference type="NCBI Taxonomy" id="3129231"/>
    <lineage>
        <taxon>Bacteria</taxon>
        <taxon>Bacillati</taxon>
        <taxon>Actinomycetota</taxon>
        <taxon>Actinomycetes</taxon>
        <taxon>Pseudonocardiales</taxon>
        <taxon>Pseudonocardiaceae</taxon>
        <taxon>Actinomycetospora</taxon>
    </lineage>
</organism>
<proteinExistence type="predicted"/>
<comment type="caution">
    <text evidence="6">The sequence shown here is derived from an EMBL/GenBank/DDBJ whole genome shotgun (WGS) entry which is preliminary data.</text>
</comment>
<dbReference type="Gene3D" id="2.40.40.20">
    <property type="match status" value="1"/>
</dbReference>
<dbReference type="Gene3D" id="3.40.50.10140">
    <property type="entry name" value="Toll/interleukin-1 receptor homology (TIR) domain"/>
    <property type="match status" value="1"/>
</dbReference>
<protein>
    <submittedName>
        <fullName evidence="6">TIR domain-containing protein</fullName>
    </submittedName>
</protein>
<feature type="domain" description="CDC48 N-terminal subdomain" evidence="5">
    <location>
        <begin position="183"/>
        <end position="267"/>
    </location>
</feature>
<evidence type="ECO:0000256" key="1">
    <source>
        <dbReference type="ARBA" id="ARBA00004496"/>
    </source>
</evidence>
<keyword evidence="7" id="KW-1185">Reference proteome</keyword>
<evidence type="ECO:0000256" key="2">
    <source>
        <dbReference type="ARBA" id="ARBA00022490"/>
    </source>
</evidence>
<dbReference type="InterPro" id="IPR003338">
    <property type="entry name" value="CDC4_N-term_subdom"/>
</dbReference>